<keyword evidence="3 5" id="KW-0460">Magnesium</keyword>
<keyword evidence="8" id="KW-1185">Reference proteome</keyword>
<reference evidence="7 8" key="1">
    <citation type="submission" date="2019-03" db="EMBL/GenBank/DDBJ databases">
        <title>Algoriphagus aquimaris sp. nov., isolated form marine sediment in Pohang, Korea.</title>
        <authorList>
            <person name="Kim J."/>
            <person name="Yoon S.-H."/>
            <person name="Lee S.-S."/>
        </authorList>
    </citation>
    <scope>NUCLEOTIDE SEQUENCE [LARGE SCALE GENOMIC DNA]</scope>
    <source>
        <strain evidence="7 8">F21</strain>
    </source>
</reference>
<feature type="binding site" evidence="5">
    <location>
        <position position="136"/>
    </location>
    <ligand>
        <name>Mg(2+)</name>
        <dbReference type="ChEBI" id="CHEBI:18420"/>
    </ligand>
</feature>
<proteinExistence type="predicted"/>
<dbReference type="InterPro" id="IPR015813">
    <property type="entry name" value="Pyrv/PenolPyrv_kinase-like_dom"/>
</dbReference>
<dbReference type="Proteomes" id="UP000295438">
    <property type="component" value="Unassembled WGS sequence"/>
</dbReference>
<dbReference type="InterPro" id="IPR005000">
    <property type="entry name" value="Aldolase/citrate-lyase_domain"/>
</dbReference>
<dbReference type="InterPro" id="IPR040442">
    <property type="entry name" value="Pyrv_kinase-like_dom_sf"/>
</dbReference>
<feature type="domain" description="HpcH/HpaI aldolase/citrate lyase" evidence="6">
    <location>
        <begin position="11"/>
        <end position="231"/>
    </location>
</feature>
<dbReference type="PIRSF" id="PIRSF015582">
    <property type="entry name" value="Cit_lyase_B"/>
    <property type="match status" value="1"/>
</dbReference>
<accession>A0A4R5V693</accession>
<dbReference type="GO" id="GO:0000287">
    <property type="term" value="F:magnesium ion binding"/>
    <property type="evidence" value="ECO:0007669"/>
    <property type="project" value="TreeGrafter"/>
</dbReference>
<evidence type="ECO:0000256" key="4">
    <source>
        <dbReference type="PIRSR" id="PIRSR015582-1"/>
    </source>
</evidence>
<evidence type="ECO:0000256" key="3">
    <source>
        <dbReference type="ARBA" id="ARBA00022842"/>
    </source>
</evidence>
<evidence type="ECO:0000313" key="7">
    <source>
        <dbReference type="EMBL" id="TDK47311.1"/>
    </source>
</evidence>
<dbReference type="SUPFAM" id="SSF51621">
    <property type="entry name" value="Phosphoenolpyruvate/pyruvate domain"/>
    <property type="match status" value="1"/>
</dbReference>
<dbReference type="GO" id="GO:0006107">
    <property type="term" value="P:oxaloacetate metabolic process"/>
    <property type="evidence" value="ECO:0007669"/>
    <property type="project" value="TreeGrafter"/>
</dbReference>
<dbReference type="GO" id="GO:0016829">
    <property type="term" value="F:lyase activity"/>
    <property type="evidence" value="ECO:0007669"/>
    <property type="project" value="UniProtKB-KW"/>
</dbReference>
<evidence type="ECO:0000256" key="5">
    <source>
        <dbReference type="PIRSR" id="PIRSR015582-2"/>
    </source>
</evidence>
<organism evidence="7 8">
    <name type="scientific">Algoriphagus formosus</name>
    <dbReference type="NCBI Taxonomy" id="2007308"/>
    <lineage>
        <taxon>Bacteria</taxon>
        <taxon>Pseudomonadati</taxon>
        <taxon>Bacteroidota</taxon>
        <taxon>Cytophagia</taxon>
        <taxon>Cytophagales</taxon>
        <taxon>Cyclobacteriaceae</taxon>
        <taxon>Algoriphagus</taxon>
    </lineage>
</organism>
<dbReference type="InterPro" id="IPR011206">
    <property type="entry name" value="Citrate_lyase_beta/mcl1/mcl2"/>
</dbReference>
<keyword evidence="7" id="KW-0456">Lyase</keyword>
<keyword evidence="2 5" id="KW-0479">Metal-binding</keyword>
<dbReference type="PANTHER" id="PTHR32308:SF0">
    <property type="entry name" value="HPCH_HPAI ALDOLASE_CITRATE LYASE DOMAIN-CONTAINING PROTEIN"/>
    <property type="match status" value="1"/>
</dbReference>
<comment type="cofactor">
    <cofactor evidence="1">
        <name>Mg(2+)</name>
        <dbReference type="ChEBI" id="CHEBI:18420"/>
    </cofactor>
</comment>
<gene>
    <name evidence="7" type="ORF">E1898_05455</name>
</gene>
<name>A0A4R5V693_9BACT</name>
<dbReference type="AlphaFoldDB" id="A0A4R5V693"/>
<evidence type="ECO:0000256" key="1">
    <source>
        <dbReference type="ARBA" id="ARBA00001946"/>
    </source>
</evidence>
<sequence length="300" mass="33693">MKDFIQAHLMRSLMFVPAHREKLLESAINRSADVLLLDLEDSVQPAENKVIARKNIKKWVSEGKFTDFLVFPRVNDRESGELLRDAYELTIEGIHGFMYPKSKKGEDVYFFDKLLETIEYEKGIPVGTFKIIPLIETAAAVLNAQEICQASDRVVAIAYGCEDFIADLGGIHDEEGQSLFTPRALIAMAAKAHGILPIDTVHINVHDLEELEQNLRVARNLGFEGMMVLNPKELELVHRYFSPSAKEIKDAEEMLQLADQAKSQGNGVAMINGKFIGPPMIIAAQKVLKKKMLIEMKNSR</sequence>
<feature type="binding site" evidence="4">
    <location>
        <position position="136"/>
    </location>
    <ligand>
        <name>substrate</name>
    </ligand>
</feature>
<evidence type="ECO:0000259" key="6">
    <source>
        <dbReference type="Pfam" id="PF03328"/>
    </source>
</evidence>
<dbReference type="Gene3D" id="3.20.20.60">
    <property type="entry name" value="Phosphoenolpyruvate-binding domains"/>
    <property type="match status" value="1"/>
</dbReference>
<comment type="caution">
    <text evidence="7">The sequence shown here is derived from an EMBL/GenBank/DDBJ whole genome shotgun (WGS) entry which is preliminary data.</text>
</comment>
<feature type="binding site" evidence="5">
    <location>
        <position position="163"/>
    </location>
    <ligand>
        <name>Mg(2+)</name>
        <dbReference type="ChEBI" id="CHEBI:18420"/>
    </ligand>
</feature>
<protein>
    <submittedName>
        <fullName evidence="7">CoA ester lyase</fullName>
    </submittedName>
</protein>
<dbReference type="EMBL" id="SMUW01000029">
    <property type="protein sequence ID" value="TDK47311.1"/>
    <property type="molecule type" value="Genomic_DNA"/>
</dbReference>
<feature type="binding site" evidence="4">
    <location>
        <position position="73"/>
    </location>
    <ligand>
        <name>substrate</name>
    </ligand>
</feature>
<evidence type="ECO:0000313" key="8">
    <source>
        <dbReference type="Proteomes" id="UP000295438"/>
    </source>
</evidence>
<evidence type="ECO:0000256" key="2">
    <source>
        <dbReference type="ARBA" id="ARBA00022723"/>
    </source>
</evidence>
<dbReference type="PANTHER" id="PTHR32308">
    <property type="entry name" value="LYASE BETA SUBUNIT, PUTATIVE (AFU_ORTHOLOGUE AFUA_4G13030)-RELATED"/>
    <property type="match status" value="1"/>
</dbReference>
<dbReference type="Pfam" id="PF03328">
    <property type="entry name" value="HpcH_HpaI"/>
    <property type="match status" value="1"/>
</dbReference>
<dbReference type="RefSeq" id="WP_133390135.1">
    <property type="nucleotide sequence ID" value="NZ_SMUW01000029.1"/>
</dbReference>